<comment type="cofactor">
    <cofactor evidence="1">
        <name>Mg(2+)</name>
        <dbReference type="ChEBI" id="CHEBI:18420"/>
    </cofactor>
</comment>
<accession>A0A173LZF9</accession>
<dbReference type="Pfam" id="PF02424">
    <property type="entry name" value="ApbE"/>
    <property type="match status" value="1"/>
</dbReference>
<evidence type="ECO:0000256" key="6">
    <source>
        <dbReference type="ARBA" id="ARBA00022723"/>
    </source>
</evidence>
<dbReference type="AlphaFoldDB" id="A0A173LZF9"/>
<dbReference type="GO" id="GO:0046872">
    <property type="term" value="F:metal ion binding"/>
    <property type="evidence" value="ECO:0007669"/>
    <property type="project" value="UniProtKB-KW"/>
</dbReference>
<dbReference type="SUPFAM" id="SSF143631">
    <property type="entry name" value="ApbE-like"/>
    <property type="match status" value="1"/>
</dbReference>
<keyword evidence="8" id="KW-0460">Magnesium</keyword>
<evidence type="ECO:0000256" key="5">
    <source>
        <dbReference type="ARBA" id="ARBA00022679"/>
    </source>
</evidence>
<evidence type="ECO:0000256" key="8">
    <source>
        <dbReference type="ARBA" id="ARBA00022842"/>
    </source>
</evidence>
<dbReference type="KEGG" id="amin:AUMI_113590"/>
<protein>
    <recommendedName>
        <fullName evidence="3">FAD:protein FMN transferase</fullName>
        <ecNumber evidence="2">2.7.1.180</ecNumber>
    </recommendedName>
    <alternativeName>
        <fullName evidence="9">Flavin transferase</fullName>
    </alternativeName>
</protein>
<dbReference type="Proteomes" id="UP000243847">
    <property type="component" value="Chromosome sequence1"/>
</dbReference>
<organism evidence="11 12">
    <name type="scientific">Aurantimicrobium minutum</name>
    <dbReference type="NCBI Taxonomy" id="708131"/>
    <lineage>
        <taxon>Bacteria</taxon>
        <taxon>Bacillati</taxon>
        <taxon>Actinomycetota</taxon>
        <taxon>Actinomycetes</taxon>
        <taxon>Micrococcales</taxon>
        <taxon>Microbacteriaceae</taxon>
        <taxon>Aurantimicrobium</taxon>
    </lineage>
</organism>
<evidence type="ECO:0000256" key="7">
    <source>
        <dbReference type="ARBA" id="ARBA00022827"/>
    </source>
</evidence>
<dbReference type="InterPro" id="IPR003374">
    <property type="entry name" value="ApbE-like_sf"/>
</dbReference>
<dbReference type="GO" id="GO:0016740">
    <property type="term" value="F:transferase activity"/>
    <property type="evidence" value="ECO:0007669"/>
    <property type="project" value="UniProtKB-KW"/>
</dbReference>
<name>A0A173LZF9_9MICO</name>
<keyword evidence="5" id="KW-0808">Transferase</keyword>
<dbReference type="Gene3D" id="3.10.520.10">
    <property type="entry name" value="ApbE-like domains"/>
    <property type="match status" value="1"/>
</dbReference>
<sequence length="324" mass="34107">MALARVMTSEDITKSALRAVFAQTKSLPGVLSRPAKIMGGHGNITLVGGGEDIMDQCWDLAQTCEELWSRFLPESDISRLNWAEGQPVEVAPLTRQLIASMIAGHTLTQGAYDPTLLLDVISAGYQASVVDPTKTSSLPSSAQAPGHLEGIVFSDNTVALPLGTTLDPGGIGKGCAADAIADFALEKGAFGVMVELGGDIVVKGDAPDGNAWILGVEDPFDEDSHVSIVRLQAGAIATSSQLKKRFSDDQHHLIDPATHRGATSAAQTVSVIAATGARAEVLTKRGFVDDEKTFLDWLPTVGAAGLIVRADRTIRTSANWSMYA</sequence>
<keyword evidence="11" id="KW-0449">Lipoprotein</keyword>
<evidence type="ECO:0000256" key="2">
    <source>
        <dbReference type="ARBA" id="ARBA00011955"/>
    </source>
</evidence>
<reference evidence="11 12" key="1">
    <citation type="journal article" date="2016" name="Genome Announc.">
        <title>Complete Genome Sequence of Aurantimicrobium minutum Type Strain KNCT, a Planktonic Ultramicrobacterium Isolated from River Water.</title>
        <authorList>
            <person name="Nakai R."/>
            <person name="Fujisawa T."/>
            <person name="Nakamura Y."/>
            <person name="Nishide H."/>
            <person name="Uchiyama I."/>
            <person name="Baba T."/>
            <person name="Toyoda A."/>
            <person name="Fujiyama A."/>
            <person name="Naganuma T."/>
            <person name="Niki H."/>
        </authorList>
    </citation>
    <scope>NUCLEOTIDE SEQUENCE [LARGE SCALE GENOMIC DNA]</scope>
    <source>
        <strain evidence="11 12">KNC</strain>
    </source>
</reference>
<evidence type="ECO:0000313" key="12">
    <source>
        <dbReference type="Proteomes" id="UP000243847"/>
    </source>
</evidence>
<evidence type="ECO:0000256" key="4">
    <source>
        <dbReference type="ARBA" id="ARBA00022630"/>
    </source>
</evidence>
<proteinExistence type="predicted"/>
<comment type="catalytic activity">
    <reaction evidence="10">
        <text>L-threonyl-[protein] + FAD = FMN-L-threonyl-[protein] + AMP + H(+)</text>
        <dbReference type="Rhea" id="RHEA:36847"/>
        <dbReference type="Rhea" id="RHEA-COMP:11060"/>
        <dbReference type="Rhea" id="RHEA-COMP:11061"/>
        <dbReference type="ChEBI" id="CHEBI:15378"/>
        <dbReference type="ChEBI" id="CHEBI:30013"/>
        <dbReference type="ChEBI" id="CHEBI:57692"/>
        <dbReference type="ChEBI" id="CHEBI:74257"/>
        <dbReference type="ChEBI" id="CHEBI:456215"/>
        <dbReference type="EC" id="2.7.1.180"/>
    </reaction>
</comment>
<dbReference type="InterPro" id="IPR024932">
    <property type="entry name" value="ApbE"/>
</dbReference>
<evidence type="ECO:0000256" key="3">
    <source>
        <dbReference type="ARBA" id="ARBA00016337"/>
    </source>
</evidence>
<evidence type="ECO:0000256" key="9">
    <source>
        <dbReference type="ARBA" id="ARBA00031306"/>
    </source>
</evidence>
<evidence type="ECO:0000256" key="10">
    <source>
        <dbReference type="ARBA" id="ARBA00048540"/>
    </source>
</evidence>
<evidence type="ECO:0000313" key="11">
    <source>
        <dbReference type="EMBL" id="BAU99901.1"/>
    </source>
</evidence>
<dbReference type="PANTHER" id="PTHR30040">
    <property type="entry name" value="THIAMINE BIOSYNTHESIS LIPOPROTEIN APBE"/>
    <property type="match status" value="1"/>
</dbReference>
<dbReference type="EMBL" id="AP017457">
    <property type="protein sequence ID" value="BAU99901.1"/>
    <property type="molecule type" value="Genomic_DNA"/>
</dbReference>
<evidence type="ECO:0000256" key="1">
    <source>
        <dbReference type="ARBA" id="ARBA00001946"/>
    </source>
</evidence>
<keyword evidence="6" id="KW-0479">Metal-binding</keyword>
<keyword evidence="4" id="KW-0285">Flavoprotein</keyword>
<gene>
    <name evidence="11" type="ORF">AUMI_113590</name>
</gene>
<dbReference type="EC" id="2.7.1.180" evidence="2"/>
<dbReference type="PANTHER" id="PTHR30040:SF2">
    <property type="entry name" value="FAD:PROTEIN FMN TRANSFERASE"/>
    <property type="match status" value="1"/>
</dbReference>
<keyword evidence="7" id="KW-0274">FAD</keyword>